<evidence type="ECO:0000256" key="1">
    <source>
        <dbReference type="ARBA" id="ARBA00005947"/>
    </source>
</evidence>
<dbReference type="InterPro" id="IPR044150">
    <property type="entry name" value="HDAC_classIV"/>
</dbReference>
<dbReference type="GO" id="GO:0004407">
    <property type="term" value="F:histone deacetylase activity"/>
    <property type="evidence" value="ECO:0007669"/>
    <property type="project" value="InterPro"/>
</dbReference>
<dbReference type="Gene3D" id="3.40.800.20">
    <property type="entry name" value="Histone deacetylase domain"/>
    <property type="match status" value="1"/>
</dbReference>
<feature type="domain" description="Histone deacetylase" evidence="3">
    <location>
        <begin position="20"/>
        <end position="285"/>
    </location>
</feature>
<dbReference type="InterPro" id="IPR000286">
    <property type="entry name" value="HDACs"/>
</dbReference>
<dbReference type="GO" id="GO:0040029">
    <property type="term" value="P:epigenetic regulation of gene expression"/>
    <property type="evidence" value="ECO:0007669"/>
    <property type="project" value="TreeGrafter"/>
</dbReference>
<keyword evidence="5" id="KW-1185">Reference proteome</keyword>
<dbReference type="SUPFAM" id="SSF52768">
    <property type="entry name" value="Arginase/deacetylase"/>
    <property type="match status" value="1"/>
</dbReference>
<dbReference type="HOGENOM" id="CLU_007727_1_0_5"/>
<organism evidence="4 5">
    <name type="scientific">Hoeflea phototrophica (strain DSM 17068 / NCIMB 14078 / DFL-43)</name>
    <dbReference type="NCBI Taxonomy" id="411684"/>
    <lineage>
        <taxon>Bacteria</taxon>
        <taxon>Pseudomonadati</taxon>
        <taxon>Pseudomonadota</taxon>
        <taxon>Alphaproteobacteria</taxon>
        <taxon>Hyphomicrobiales</taxon>
        <taxon>Rhizobiaceae</taxon>
        <taxon>Hoeflea</taxon>
    </lineage>
</organism>
<evidence type="ECO:0000259" key="3">
    <source>
        <dbReference type="Pfam" id="PF00850"/>
    </source>
</evidence>
<comment type="caution">
    <text evidence="4">The sequence shown here is derived from an EMBL/GenBank/DDBJ whole genome shotgun (WGS) entry which is preliminary data.</text>
</comment>
<name>A9DFG5_HOEPD</name>
<dbReference type="OrthoDB" id="9808367at2"/>
<dbReference type="InterPro" id="IPR037138">
    <property type="entry name" value="His_deacetylse_dom_sf"/>
</dbReference>
<dbReference type="STRING" id="411684.HPDFL43_21684"/>
<evidence type="ECO:0000313" key="5">
    <source>
        <dbReference type="Proteomes" id="UP000004291"/>
    </source>
</evidence>
<sequence length="301" mass="32532">MSDLPIVHAPAYDAGFAPGHRFPMGKYSRLMELIAESGLSARASFHMPVPASAEWLALAHSRSYVDQVIASRVPAPIEREIGFAVDERVSLRARLATAGTVMAARLALSEGIACNTAGGSHHARRDQGAGFCTFNDVAVASLVLLADGEARNILVVDLDVHQGDGTAEICGANAAVRTVSVHGEKNYPVRKQTSDIDVALPDGVRDEAYLETIDWLLPQTIDRFDPDLVFFNAGVDPHEADRLGRLSLTDDGLRERDRRVFSFFRARNIPIAAVIGGGYSQDINALARRHLGTFEAAAEFV</sequence>
<keyword evidence="2" id="KW-0378">Hydrolase</keyword>
<dbReference type="AlphaFoldDB" id="A9DFG5"/>
<dbReference type="Pfam" id="PF00850">
    <property type="entry name" value="Hist_deacetyl"/>
    <property type="match status" value="1"/>
</dbReference>
<gene>
    <name evidence="4" type="ORF">HPDFL43_21684</name>
</gene>
<evidence type="ECO:0000313" key="4">
    <source>
        <dbReference type="EMBL" id="EDQ31766.2"/>
    </source>
</evidence>
<comment type="similarity">
    <text evidence="1">Belongs to the histone deacetylase family.</text>
</comment>
<dbReference type="InterPro" id="IPR023696">
    <property type="entry name" value="Ureohydrolase_dom_sf"/>
</dbReference>
<dbReference type="InterPro" id="IPR023801">
    <property type="entry name" value="His_deacetylse_dom"/>
</dbReference>
<dbReference type="PRINTS" id="PR01270">
    <property type="entry name" value="HDASUPER"/>
</dbReference>
<dbReference type="CDD" id="cd09993">
    <property type="entry name" value="HDAC_classIV"/>
    <property type="match status" value="1"/>
</dbReference>
<dbReference type="RefSeq" id="WP_040448985.1">
    <property type="nucleotide sequence ID" value="NZ_CM002917.1"/>
</dbReference>
<dbReference type="Proteomes" id="UP000004291">
    <property type="component" value="Chromosome"/>
</dbReference>
<dbReference type="PANTHER" id="PTHR10625:SF19">
    <property type="entry name" value="HISTONE DEACETYLASE 12"/>
    <property type="match status" value="1"/>
</dbReference>
<accession>A9DFG5</accession>
<reference evidence="4 5" key="2">
    <citation type="submission" date="2012-06" db="EMBL/GenBank/DDBJ databases">
        <authorList>
            <person name="Fiebig A."/>
        </authorList>
    </citation>
    <scope>NUCLEOTIDE SEQUENCE [LARGE SCALE GENOMIC DNA]</scope>
    <source>
        <strain evidence="4 5">DFL-43</strain>
    </source>
</reference>
<proteinExistence type="inferred from homology"/>
<reference evidence="4 5" key="1">
    <citation type="submission" date="2007-10" db="EMBL/GenBank/DDBJ databases">
        <authorList>
            <person name="Wagner-Dobler I."/>
            <person name="Ferriera S."/>
            <person name="Johnson J."/>
            <person name="Kravitz S."/>
            <person name="Beeson K."/>
            <person name="Sutton G."/>
            <person name="Rogers Y.-H."/>
            <person name="Friedman R."/>
            <person name="Frazier M."/>
            <person name="Venter J.C."/>
        </authorList>
    </citation>
    <scope>NUCLEOTIDE SEQUENCE [LARGE SCALE GENOMIC DNA]</scope>
    <source>
        <strain evidence="4 5">DFL-43</strain>
    </source>
</reference>
<dbReference type="EMBL" id="ABIA03000002">
    <property type="protein sequence ID" value="EDQ31766.2"/>
    <property type="molecule type" value="Genomic_DNA"/>
</dbReference>
<dbReference type="GO" id="GO:0016787">
    <property type="term" value="F:hydrolase activity"/>
    <property type="evidence" value="ECO:0007669"/>
    <property type="project" value="UniProtKB-KW"/>
</dbReference>
<protein>
    <submittedName>
        <fullName evidence="4">Deacetylase, including histone deacetylase and acetoin utilization protein</fullName>
    </submittedName>
</protein>
<dbReference type="eggNOG" id="COG0123">
    <property type="taxonomic scope" value="Bacteria"/>
</dbReference>
<dbReference type="PANTHER" id="PTHR10625">
    <property type="entry name" value="HISTONE DEACETYLASE HDAC1-RELATED"/>
    <property type="match status" value="1"/>
</dbReference>
<evidence type="ECO:0000256" key="2">
    <source>
        <dbReference type="ARBA" id="ARBA00022801"/>
    </source>
</evidence>